<dbReference type="Proteomes" id="UP001314263">
    <property type="component" value="Unassembled WGS sequence"/>
</dbReference>
<keyword evidence="2 7" id="KW-0150">Chloroplast</keyword>
<proteinExistence type="inferred from homology"/>
<keyword evidence="1 6" id="KW-0148">Chlorophyll</keyword>
<dbReference type="GO" id="GO:0009523">
    <property type="term" value="C:photosystem II"/>
    <property type="evidence" value="ECO:0007669"/>
    <property type="project" value="UniProtKB-KW"/>
</dbReference>
<dbReference type="InterPro" id="IPR022796">
    <property type="entry name" value="Chloroa_b-bind"/>
</dbReference>
<keyword evidence="7" id="KW-0793">Thylakoid</keyword>
<feature type="binding site" description="axial binding residue" evidence="6">
    <location>
        <position position="93"/>
    </location>
    <ligand>
        <name>chlorophyll b</name>
        <dbReference type="ChEBI" id="CHEBI:61721"/>
        <label>1</label>
    </ligand>
    <ligandPart>
        <name>Mg</name>
        <dbReference type="ChEBI" id="CHEBI:25107"/>
    </ligandPart>
</feature>
<dbReference type="Gene3D" id="1.10.3460.10">
    <property type="entry name" value="Chlorophyll a/b binding protein domain"/>
    <property type="match status" value="1"/>
</dbReference>
<dbReference type="SUPFAM" id="SSF103511">
    <property type="entry name" value="Chlorophyll a-b binding protein"/>
    <property type="match status" value="1"/>
</dbReference>
<feature type="binding site" evidence="6">
    <location>
        <position position="237"/>
    </location>
    <ligand>
        <name>chlorophyll a</name>
        <dbReference type="ChEBI" id="CHEBI:58416"/>
        <label>1</label>
    </ligand>
</feature>
<accession>A0AAV1IBL9</accession>
<keyword evidence="3 7" id="KW-0602">Photosynthesis</keyword>
<gene>
    <name evidence="8" type="ORF">CVIRNUC_006811</name>
</gene>
<dbReference type="AlphaFoldDB" id="A0AAV1IBL9"/>
<dbReference type="Pfam" id="PF00504">
    <property type="entry name" value="Chloroa_b-bind"/>
    <property type="match status" value="1"/>
</dbReference>
<dbReference type="EMBL" id="CAUYUE010000009">
    <property type="protein sequence ID" value="CAK0783612.1"/>
    <property type="molecule type" value="Genomic_DNA"/>
</dbReference>
<feature type="binding site" evidence="6">
    <location>
        <position position="69"/>
    </location>
    <ligand>
        <name>chlorophyll a</name>
        <dbReference type="ChEBI" id="CHEBI:58416"/>
        <label>1</label>
    </ligand>
</feature>
<comment type="caution">
    <text evidence="8">The sequence shown here is derived from an EMBL/GenBank/DDBJ whole genome shotgun (WGS) entry which is preliminary data.</text>
</comment>
<comment type="similarity">
    <text evidence="7">Belongs to the light-harvesting chlorophyll a/b-binding (LHC) protein family.</text>
</comment>
<keyword evidence="7" id="KW-0603">Photosystem I</keyword>
<evidence type="ECO:0000313" key="8">
    <source>
        <dbReference type="EMBL" id="CAK0783612.1"/>
    </source>
</evidence>
<organism evidence="8 9">
    <name type="scientific">Coccomyxa viridis</name>
    <dbReference type="NCBI Taxonomy" id="1274662"/>
    <lineage>
        <taxon>Eukaryota</taxon>
        <taxon>Viridiplantae</taxon>
        <taxon>Chlorophyta</taxon>
        <taxon>core chlorophytes</taxon>
        <taxon>Trebouxiophyceae</taxon>
        <taxon>Trebouxiophyceae incertae sedis</taxon>
        <taxon>Coccomyxaceae</taxon>
        <taxon>Coccomyxa</taxon>
    </lineage>
</organism>
<keyword evidence="4 7" id="KW-0934">Plastid</keyword>
<sequence>MAATFTAQNAAPSFLAGKKIVVKARAAPIASRASVQVSAAATSSGRPLWAPGVEAPEYLNGNLAGDYGWDPLGLGANPERLNWYRQAELQNGRWAMLGVAGILAQEIVKPGVFFYNAGLPENLPNINFGGPDGKVNLGGILAWEFLLMHWVEVRRWQDIRKPGSVNEDPIFKGNKVPNPETGYPGGIFDPFGFSKGNFKELQTKEIKNARLAMVAFVGFIVAAQATGQGPLANLSAHLSNPFGNNITKNIGRCMIPPSVDVQGIRIPLTCLWPGQQMG</sequence>
<reference evidence="8 9" key="1">
    <citation type="submission" date="2023-10" db="EMBL/GenBank/DDBJ databases">
        <authorList>
            <person name="Maclean D."/>
            <person name="Macfadyen A."/>
        </authorList>
    </citation>
    <scope>NUCLEOTIDE SEQUENCE [LARGE SCALE GENOMIC DNA]</scope>
</reference>
<evidence type="ECO:0000256" key="3">
    <source>
        <dbReference type="ARBA" id="ARBA00022531"/>
    </source>
</evidence>
<dbReference type="GO" id="GO:0016168">
    <property type="term" value="F:chlorophyll binding"/>
    <property type="evidence" value="ECO:0007669"/>
    <property type="project" value="UniProtKB-KW"/>
</dbReference>
<dbReference type="GO" id="GO:0009522">
    <property type="term" value="C:photosystem I"/>
    <property type="evidence" value="ECO:0007669"/>
    <property type="project" value="UniProtKB-KW"/>
</dbReference>
<comment type="subcellular location">
    <subcellularLocation>
        <location evidence="7">Plastid</location>
        <location evidence="7">Chloroplast thylakoid membrane</location>
    </subcellularLocation>
</comment>
<dbReference type="GO" id="GO:0009535">
    <property type="term" value="C:chloroplast thylakoid membrane"/>
    <property type="evidence" value="ECO:0007669"/>
    <property type="project" value="UniProtKB-SubCell"/>
</dbReference>
<feature type="binding site" evidence="6">
    <location>
        <position position="88"/>
    </location>
    <ligand>
        <name>chlorophyll a</name>
        <dbReference type="ChEBI" id="CHEBI:58416"/>
        <label>1</label>
    </ligand>
</feature>
<protein>
    <recommendedName>
        <fullName evidence="7">Chlorophyll a-b binding protein, chloroplastic</fullName>
    </recommendedName>
</protein>
<keyword evidence="9" id="KW-1185">Reference proteome</keyword>
<keyword evidence="7" id="KW-0604">Photosystem II</keyword>
<feature type="binding site" evidence="6">
    <location>
        <position position="205"/>
    </location>
    <ligand>
        <name>chlorophyll a</name>
        <dbReference type="ChEBI" id="CHEBI:58416"/>
        <label>1</label>
    </ligand>
</feature>
<evidence type="ECO:0000313" key="9">
    <source>
        <dbReference type="Proteomes" id="UP001314263"/>
    </source>
</evidence>
<comment type="function">
    <text evidence="7">The light-harvesting complex (LHC) functions as a light receptor, it captures and delivers excitation energy to photosystems with which it is closely associated.</text>
</comment>
<evidence type="ECO:0000256" key="4">
    <source>
        <dbReference type="ARBA" id="ARBA00022640"/>
    </source>
</evidence>
<evidence type="ECO:0000256" key="7">
    <source>
        <dbReference type="RuleBase" id="RU363080"/>
    </source>
</evidence>
<evidence type="ECO:0000256" key="5">
    <source>
        <dbReference type="ARBA" id="ARBA00022991"/>
    </source>
</evidence>
<dbReference type="InterPro" id="IPR001344">
    <property type="entry name" value="Chloro_AB-bd_pln"/>
</dbReference>
<evidence type="ECO:0000256" key="2">
    <source>
        <dbReference type="ARBA" id="ARBA00022528"/>
    </source>
</evidence>
<feature type="binding site" evidence="6">
    <location>
        <position position="204"/>
    </location>
    <ligand>
        <name>chlorophyll a</name>
        <dbReference type="ChEBI" id="CHEBI:58416"/>
        <label>1</label>
    </ligand>
</feature>
<evidence type="ECO:0000256" key="6">
    <source>
        <dbReference type="PIRSR" id="PIRSR601344-1"/>
    </source>
</evidence>
<keyword evidence="5 7" id="KW-0157">Chromophore</keyword>
<feature type="binding site" evidence="6">
    <location>
        <position position="208"/>
    </location>
    <ligand>
        <name>chlorophyll a</name>
        <dbReference type="ChEBI" id="CHEBI:58416"/>
        <label>1</label>
    </ligand>
</feature>
<feature type="binding site" evidence="6">
    <location>
        <position position="210"/>
    </location>
    <ligand>
        <name>chlorophyll a</name>
        <dbReference type="ChEBI" id="CHEBI:58416"/>
        <label>1</label>
    </ligand>
</feature>
<dbReference type="PANTHER" id="PTHR21649">
    <property type="entry name" value="CHLOROPHYLL A/B BINDING PROTEIN"/>
    <property type="match status" value="1"/>
</dbReference>
<dbReference type="GO" id="GO:0009765">
    <property type="term" value="P:photosynthesis, light harvesting"/>
    <property type="evidence" value="ECO:0007669"/>
    <property type="project" value="InterPro"/>
</dbReference>
<name>A0AAV1IBL9_9CHLO</name>
<evidence type="ECO:0000256" key="1">
    <source>
        <dbReference type="ARBA" id="ARBA00022494"/>
    </source>
</evidence>